<evidence type="ECO:0000313" key="1">
    <source>
        <dbReference type="EMBL" id="GAI03033.1"/>
    </source>
</evidence>
<protein>
    <submittedName>
        <fullName evidence="1">Uncharacterized protein</fullName>
    </submittedName>
</protein>
<gene>
    <name evidence="1" type="ORF">S06H3_22871</name>
</gene>
<dbReference type="EMBL" id="BARV01012312">
    <property type="protein sequence ID" value="GAI03033.1"/>
    <property type="molecule type" value="Genomic_DNA"/>
</dbReference>
<dbReference type="AlphaFoldDB" id="X1K8V8"/>
<sequence length="135" mass="15908">MKPRLLKTRDRLSTENPDLVNLLTEYRAWVNFTEWMVFKGFEDRGPHEDPQIHYKIAKASKRGNDVYNWRVRKRLKVLDKIKSKPHTLGYFSRGIAKPLTAALFITLTFSRQNTLGVTWSGVGKEFDKWRARIRS</sequence>
<accession>X1K8V8</accession>
<reference evidence="1" key="1">
    <citation type="journal article" date="2014" name="Front. Microbiol.">
        <title>High frequency of phylogenetically diverse reductive dehalogenase-homologous genes in deep subseafloor sedimentary metagenomes.</title>
        <authorList>
            <person name="Kawai M."/>
            <person name="Futagami T."/>
            <person name="Toyoda A."/>
            <person name="Takaki Y."/>
            <person name="Nishi S."/>
            <person name="Hori S."/>
            <person name="Arai W."/>
            <person name="Tsubouchi T."/>
            <person name="Morono Y."/>
            <person name="Uchiyama I."/>
            <person name="Ito T."/>
            <person name="Fujiyama A."/>
            <person name="Inagaki F."/>
            <person name="Takami H."/>
        </authorList>
    </citation>
    <scope>NUCLEOTIDE SEQUENCE</scope>
    <source>
        <strain evidence="1">Expedition CK06-06</strain>
    </source>
</reference>
<feature type="non-terminal residue" evidence="1">
    <location>
        <position position="135"/>
    </location>
</feature>
<organism evidence="1">
    <name type="scientific">marine sediment metagenome</name>
    <dbReference type="NCBI Taxonomy" id="412755"/>
    <lineage>
        <taxon>unclassified sequences</taxon>
        <taxon>metagenomes</taxon>
        <taxon>ecological metagenomes</taxon>
    </lineage>
</organism>
<name>X1K8V8_9ZZZZ</name>
<proteinExistence type="predicted"/>
<comment type="caution">
    <text evidence="1">The sequence shown here is derived from an EMBL/GenBank/DDBJ whole genome shotgun (WGS) entry which is preliminary data.</text>
</comment>